<dbReference type="Gene3D" id="1.10.150.130">
    <property type="match status" value="1"/>
</dbReference>
<dbReference type="PROSITE" id="PS51900">
    <property type="entry name" value="CB"/>
    <property type="match status" value="1"/>
</dbReference>
<dbReference type="InterPro" id="IPR029471">
    <property type="entry name" value="HNH_5"/>
</dbReference>
<protein>
    <recommendedName>
        <fullName evidence="3">Core-binding (CB) domain-containing protein</fullName>
    </recommendedName>
</protein>
<evidence type="ECO:0000313" key="4">
    <source>
        <dbReference type="EMBL" id="TMR37350.1"/>
    </source>
</evidence>
<dbReference type="CDD" id="cd00085">
    <property type="entry name" value="HNHc"/>
    <property type="match status" value="1"/>
</dbReference>
<keyword evidence="5" id="KW-1185">Reference proteome</keyword>
<dbReference type="Pfam" id="PF02899">
    <property type="entry name" value="Phage_int_SAM_1"/>
    <property type="match status" value="1"/>
</dbReference>
<dbReference type="EMBL" id="VCKX01000017">
    <property type="protein sequence ID" value="TMR37350.1"/>
    <property type="molecule type" value="Genomic_DNA"/>
</dbReference>
<name>A0A5S4HEL9_9ACTN</name>
<keyword evidence="1 2" id="KW-0238">DNA-binding</keyword>
<dbReference type="InterPro" id="IPR003615">
    <property type="entry name" value="HNH_nuc"/>
</dbReference>
<organism evidence="4 5">
    <name type="scientific">Nonomuraea zeae</name>
    <dbReference type="NCBI Taxonomy" id="1642303"/>
    <lineage>
        <taxon>Bacteria</taxon>
        <taxon>Bacillati</taxon>
        <taxon>Actinomycetota</taxon>
        <taxon>Actinomycetes</taxon>
        <taxon>Streptosporangiales</taxon>
        <taxon>Streptosporangiaceae</taxon>
        <taxon>Nonomuraea</taxon>
    </lineage>
</organism>
<dbReference type="OrthoDB" id="9802901at2"/>
<dbReference type="PANTHER" id="PTHR33877:SF1">
    <property type="entry name" value="TYPE IV METHYL-DIRECTED RESTRICTION ENZYME ECOKMCRA"/>
    <property type="match status" value="1"/>
</dbReference>
<dbReference type="Gene3D" id="1.10.30.50">
    <property type="match status" value="1"/>
</dbReference>
<dbReference type="GO" id="GO:0015074">
    <property type="term" value="P:DNA integration"/>
    <property type="evidence" value="ECO:0007669"/>
    <property type="project" value="InterPro"/>
</dbReference>
<dbReference type="PANTHER" id="PTHR33877">
    <property type="entry name" value="SLL1193 PROTEIN"/>
    <property type="match status" value="1"/>
</dbReference>
<evidence type="ECO:0000313" key="5">
    <source>
        <dbReference type="Proteomes" id="UP000306628"/>
    </source>
</evidence>
<evidence type="ECO:0000256" key="2">
    <source>
        <dbReference type="PROSITE-ProRule" id="PRU01248"/>
    </source>
</evidence>
<dbReference type="InterPro" id="IPR004107">
    <property type="entry name" value="Integrase_SAM-like_N"/>
</dbReference>
<dbReference type="Proteomes" id="UP000306628">
    <property type="component" value="Unassembled WGS sequence"/>
</dbReference>
<comment type="caution">
    <text evidence="4">The sequence shown here is derived from an EMBL/GenBank/DDBJ whole genome shotgun (WGS) entry which is preliminary data.</text>
</comment>
<evidence type="ECO:0000256" key="1">
    <source>
        <dbReference type="ARBA" id="ARBA00023125"/>
    </source>
</evidence>
<evidence type="ECO:0000259" key="3">
    <source>
        <dbReference type="PROSITE" id="PS51900"/>
    </source>
</evidence>
<feature type="domain" description="Core-binding (CB)" evidence="3">
    <location>
        <begin position="2"/>
        <end position="79"/>
    </location>
</feature>
<sequence length="359" mass="40519">MHETVFLVAAWGETLLSKNTRAVYGSRVRRWLEWCAAEKVDPLAATSADVGAYLRPYVGQSDMLRARRSALTSWYDYLVKLGHVDVNPLSSESPACSFAGCSRDHYGLGYCRMHYKRFKAHGDPSVVKTRPMVWERTCTECEYHGPRTDFWGDRRICKACRPSFEARSHAEKAERGALKRCSGCSESKTLDQFTRNQALCKPCAHAHKGAQQAARRAANVPILCQGSCGQLLSPNQFDPGFVKCRRCRFLENPEVYRQNWRRRRVRRLGAVGNHTDSEWARLLNRHRGMCAYCQAAPAVARDHVVPLVRGGSDFASNLLPTCTSCNSQKHDSLLSEWRYRRGGAPALSMITARPLRPLP</sequence>
<dbReference type="SMART" id="SM00507">
    <property type="entry name" value="HNHc"/>
    <property type="match status" value="1"/>
</dbReference>
<dbReference type="InterPro" id="IPR044068">
    <property type="entry name" value="CB"/>
</dbReference>
<gene>
    <name evidence="4" type="ORF">ETD85_08390</name>
</gene>
<dbReference type="Pfam" id="PF14279">
    <property type="entry name" value="HNH_5"/>
    <property type="match status" value="1"/>
</dbReference>
<dbReference type="InterPro" id="IPR010998">
    <property type="entry name" value="Integrase_recombinase_N"/>
</dbReference>
<proteinExistence type="predicted"/>
<dbReference type="InterPro" id="IPR052892">
    <property type="entry name" value="NA-targeting_endonuclease"/>
</dbReference>
<reference evidence="4 5" key="1">
    <citation type="submission" date="2019-05" db="EMBL/GenBank/DDBJ databases">
        <title>Draft genome sequence of Nonomuraea zeae DSM 100528.</title>
        <authorList>
            <person name="Saricaoglu S."/>
            <person name="Isik K."/>
        </authorList>
    </citation>
    <scope>NUCLEOTIDE SEQUENCE [LARGE SCALE GENOMIC DNA]</scope>
    <source>
        <strain evidence="4 5">DSM 100528</strain>
    </source>
</reference>
<dbReference type="RefSeq" id="WP_138689031.1">
    <property type="nucleotide sequence ID" value="NZ_JBHSAZ010000002.1"/>
</dbReference>
<dbReference type="SUPFAM" id="SSF47823">
    <property type="entry name" value="lambda integrase-like, N-terminal domain"/>
    <property type="match status" value="1"/>
</dbReference>
<dbReference type="GO" id="GO:0003677">
    <property type="term" value="F:DNA binding"/>
    <property type="evidence" value="ECO:0007669"/>
    <property type="project" value="UniProtKB-UniRule"/>
</dbReference>
<dbReference type="AlphaFoldDB" id="A0A5S4HEL9"/>
<accession>A0A5S4HEL9</accession>